<dbReference type="InterPro" id="IPR052004">
    <property type="entry name" value="Dynein_assembly_factor_4"/>
</dbReference>
<dbReference type="Pfam" id="PF14559">
    <property type="entry name" value="TPR_19"/>
    <property type="match status" value="1"/>
</dbReference>
<organism evidence="2">
    <name type="scientific">Phytomonas sp</name>
    <dbReference type="NCBI Taxonomy" id="28007"/>
    <lineage>
        <taxon>Eukaryota</taxon>
        <taxon>Discoba</taxon>
        <taxon>Euglenozoa</taxon>
        <taxon>Kinetoplastea</taxon>
        <taxon>Metakinetoplastina</taxon>
        <taxon>Trypanosomatida</taxon>
        <taxon>Trypanosomatidae</taxon>
        <taxon>Phytomonas</taxon>
    </lineage>
</organism>
<name>A0A4P2U0U0_9TRYP</name>
<evidence type="ECO:0000259" key="1">
    <source>
        <dbReference type="PROSITE" id="PS51203"/>
    </source>
</evidence>
<dbReference type="AlphaFoldDB" id="A0A4P2U0U0"/>
<dbReference type="InterPro" id="IPR011990">
    <property type="entry name" value="TPR-like_helical_dom_sf"/>
</dbReference>
<dbReference type="GO" id="GO:0003341">
    <property type="term" value="P:cilium movement"/>
    <property type="evidence" value="ECO:0007669"/>
    <property type="project" value="TreeGrafter"/>
</dbReference>
<feature type="non-terminal residue" evidence="2">
    <location>
        <position position="614"/>
    </location>
</feature>
<gene>
    <name evidence="2" type="primary">DYX1C1</name>
</gene>
<dbReference type="PANTHER" id="PTHR46492:SF1">
    <property type="entry name" value="DYNEIN AXONEMAL ASSEMBLY FACTOR 4"/>
    <property type="match status" value="1"/>
</dbReference>
<dbReference type="InterPro" id="IPR007052">
    <property type="entry name" value="CS_dom"/>
</dbReference>
<evidence type="ECO:0000313" key="2">
    <source>
        <dbReference type="EMBL" id="AXL08024.1"/>
    </source>
</evidence>
<proteinExistence type="predicted"/>
<dbReference type="Gene3D" id="2.60.40.790">
    <property type="match status" value="1"/>
</dbReference>
<feature type="domain" description="CS" evidence="1">
    <location>
        <begin position="2"/>
        <end position="91"/>
    </location>
</feature>
<dbReference type="PROSITE" id="PS51203">
    <property type="entry name" value="CS"/>
    <property type="match status" value="1"/>
</dbReference>
<dbReference type="Pfam" id="PF04969">
    <property type="entry name" value="CS"/>
    <property type="match status" value="1"/>
</dbReference>
<dbReference type="Gene3D" id="1.25.40.10">
    <property type="entry name" value="Tetratricopeptide repeat domain"/>
    <property type="match status" value="2"/>
</dbReference>
<dbReference type="InterPro" id="IPR008978">
    <property type="entry name" value="HSP20-like_chaperone"/>
</dbReference>
<dbReference type="SMART" id="SM00028">
    <property type="entry name" value="TPR"/>
    <property type="match status" value="5"/>
</dbReference>
<accession>A0A4P2U0U0</accession>
<protein>
    <submittedName>
        <fullName evidence="2">DYX1C1 protein</fullName>
    </submittedName>
</protein>
<dbReference type="EMBL" id="MH422258">
    <property type="protein sequence ID" value="AXL08024.1"/>
    <property type="molecule type" value="Genomic_DNA"/>
</dbReference>
<dbReference type="GO" id="GO:0036159">
    <property type="term" value="P:inner dynein arm assembly"/>
    <property type="evidence" value="ECO:0007669"/>
    <property type="project" value="TreeGrafter"/>
</dbReference>
<dbReference type="GO" id="GO:0036158">
    <property type="term" value="P:outer dynein arm assembly"/>
    <property type="evidence" value="ECO:0007669"/>
    <property type="project" value="TreeGrafter"/>
</dbReference>
<sequence>MPIKPQYEWEQTVDDVLLHIAIKGYKKNAVDVFVSDVFVKVNAAPTYLLTLDLLHSVVVDQCVHYFDSENSFLLHIRLKKADPGLVWKILCVPSDEVSKKEILERRIQSMHKAEENYNLMLKLRAKQRETENRRMTEAQWEVEKEQRRVIENRFNSEKAAAEEDLYAWEDTHKLNGTTTSRATPESPGCILPLTNEHDSAGALSEESQTNDNPPPVRGPSTVNVAIDFTPKMFVLPTRSRGDEEYYRKSRYKPVSIEDSPMFWKEKGDQHYRTHEWRLSADAYSESIKRDGVFLTCVMNRAACFLHMGEYKRAIEDCTLALTLLGNMPASEITQDRYRYLLTTLHARRGAAYCWNDDLVHGVTELRMASAYRDPDGDDDIVKDLQVAEQLMAERGLTIDAAQDPLDSLLQNASSLYYRQDYAAAVEVYREVLAKDPYRVHAHSNLSACLLLLGRFNEVVEECEHIIDFCKEVAAALNQPGILSSDGNDMDSDDENFELGDEEEGEELFMSSGRVETDGDRGKMDHFKGKMVRERRAAAAKLSQNSAHVYLLLKAYVRMAAAHCGLKDYRKSHVFLEQALRITPYDNDLLDDCNRLAEKIRLDTLVAASTTGKVA</sequence>
<reference evidence="2" key="1">
    <citation type="submission" date="2018-05" db="EMBL/GenBank/DDBJ databases">
        <title>Genome-wide identification and phylogeny of proteins bearing alpha-crystallin domain-like unveil eight evolutionarily conserved protein families, including the small heat shock proteins, in protists of Kinetoplastea.</title>
        <authorList>
            <person name="Costa-Martins A.G."/>
            <person name="Lima L."/>
            <person name="Alves J.M.P."/>
            <person name="Serrano M.G."/>
            <person name="Buck G.A."/>
            <person name="Camargo E.P."/>
            <person name="Teixeira M.M.G."/>
        </authorList>
    </citation>
    <scope>NUCLEOTIDE SEQUENCE</scope>
    <source>
        <strain evidence="2">HF955201.1_1788</strain>
    </source>
</reference>
<dbReference type="SUPFAM" id="SSF48452">
    <property type="entry name" value="TPR-like"/>
    <property type="match status" value="2"/>
</dbReference>
<dbReference type="InterPro" id="IPR019734">
    <property type="entry name" value="TPR_rpt"/>
</dbReference>
<dbReference type="SUPFAM" id="SSF49764">
    <property type="entry name" value="HSP20-like chaperones"/>
    <property type="match status" value="1"/>
</dbReference>
<dbReference type="PANTHER" id="PTHR46492">
    <property type="entry name" value="DYNEIN ASSEMBLY FACTOR 4, AXONEMAL"/>
    <property type="match status" value="1"/>
</dbReference>